<evidence type="ECO:0000313" key="4">
    <source>
        <dbReference type="Proteomes" id="UP000051494"/>
    </source>
</evidence>
<gene>
    <name evidence="3" type="ORF">CC99x_004470</name>
    <name evidence="2" type="ORF">CC99x_01603</name>
</gene>
<dbReference type="EMBL" id="LKHV01000007">
    <property type="protein sequence ID" value="KRG18391.1"/>
    <property type="molecule type" value="Genomic_DNA"/>
</dbReference>
<feature type="transmembrane region" description="Helical" evidence="1">
    <location>
        <begin position="46"/>
        <end position="70"/>
    </location>
</feature>
<dbReference type="AlphaFoldDB" id="A0A0Q9YPB2"/>
<dbReference type="STRING" id="437022.CC99x_01603"/>
<keyword evidence="1" id="KW-0812">Transmembrane</keyword>
<sequence>MKYYFILKLIHILSATVLMGTGAGIAFFMLMSYLKKDMAAIKQNAQLVVLADWLFTLPAVIVQLVSGLLLMHVLNYSYHSMWFASVMGLFVFVGCCWIPVLYLQYQFRTLSKNLSVQDVIPNRFHRYMKIWIILGCFGFSGVLLLFYLMVFKPML</sequence>
<reference evidence="2" key="1">
    <citation type="submission" date="2015-09" db="EMBL/GenBank/DDBJ databases">
        <title>Draft Genome Sequences of Two Novel Amoeba-resistant Intranuclear Bacteria, Candidatus Berkiella cookevillensis and Candidatus Berkiella aquae.</title>
        <authorList>
            <person name="Mehari Y.T."/>
            <person name="Arivett B.A."/>
            <person name="Farone A.L."/>
            <person name="Gunderson J.H."/>
            <person name="Farone M.B."/>
        </authorList>
    </citation>
    <scope>NUCLEOTIDE SEQUENCE [LARGE SCALE GENOMIC DNA]</scope>
    <source>
        <strain evidence="2">CC99</strain>
    </source>
</reference>
<reference evidence="3" key="3">
    <citation type="submission" date="2021-06" db="EMBL/GenBank/DDBJ databases">
        <title>Genomic Description and Analysis of Intracellular Bacteria, Candidatus Berkiella cookevillensis and Candidatus Berkiella aquae.</title>
        <authorList>
            <person name="Kidane D.T."/>
            <person name="Mehari Y.T."/>
            <person name="Rice F.C."/>
            <person name="Arivett B.A."/>
            <person name="Farone A.L."/>
            <person name="Berk S.G."/>
            <person name="Farone M.B."/>
        </authorList>
    </citation>
    <scope>NUCLEOTIDE SEQUENCE</scope>
    <source>
        <strain evidence="3">CC99</strain>
    </source>
</reference>
<proteinExistence type="predicted"/>
<dbReference type="Pfam" id="PF10027">
    <property type="entry name" value="DUF2269"/>
    <property type="match status" value="1"/>
</dbReference>
<feature type="transmembrane region" description="Helical" evidence="1">
    <location>
        <begin position="130"/>
        <end position="150"/>
    </location>
</feature>
<dbReference type="Proteomes" id="UP000051494">
    <property type="component" value="Unassembled WGS sequence"/>
</dbReference>
<evidence type="ECO:0000313" key="2">
    <source>
        <dbReference type="EMBL" id="KRG18391.1"/>
    </source>
</evidence>
<feature type="transmembrane region" description="Helical" evidence="1">
    <location>
        <begin position="12"/>
        <end position="34"/>
    </location>
</feature>
<evidence type="ECO:0000256" key="1">
    <source>
        <dbReference type="SAM" id="Phobius"/>
    </source>
</evidence>
<dbReference type="EMBL" id="LKHV02000001">
    <property type="protein sequence ID" value="MCS5708152.1"/>
    <property type="molecule type" value="Genomic_DNA"/>
</dbReference>
<keyword evidence="1" id="KW-1133">Transmembrane helix</keyword>
<dbReference type="OrthoDB" id="9786302at2"/>
<dbReference type="RefSeq" id="WP_077065427.1">
    <property type="nucleotide sequence ID" value="NZ_LKHV02000001.1"/>
</dbReference>
<dbReference type="InterPro" id="IPR018729">
    <property type="entry name" value="DUF2269_transmembrane"/>
</dbReference>
<feature type="transmembrane region" description="Helical" evidence="1">
    <location>
        <begin position="82"/>
        <end position="103"/>
    </location>
</feature>
<keyword evidence="1" id="KW-0472">Membrane</keyword>
<accession>A0A0Q9YPB2</accession>
<organism evidence="2">
    <name type="scientific">Candidatus Berkiella cookevillensis</name>
    <dbReference type="NCBI Taxonomy" id="437022"/>
    <lineage>
        <taxon>Bacteria</taxon>
        <taxon>Pseudomonadati</taxon>
        <taxon>Pseudomonadota</taxon>
        <taxon>Gammaproteobacteria</taxon>
        <taxon>Candidatus Berkiellales</taxon>
        <taxon>Candidatus Berkiellaceae</taxon>
        <taxon>Candidatus Berkiella</taxon>
    </lineage>
</organism>
<reference evidence="3" key="2">
    <citation type="journal article" date="2016" name="Genome Announc.">
        <title>Draft Genome Sequences of Two Novel Amoeba-Resistant Intranuclear Bacteria, 'Candidatus Berkiella cookevillensis' and 'Candidatus Berkiella aquae'.</title>
        <authorList>
            <person name="Mehari Y.T."/>
            <person name="Arivett B.A."/>
            <person name="Farone A.L."/>
            <person name="Gunderson J.H."/>
            <person name="Farone M.B."/>
        </authorList>
    </citation>
    <scope>NUCLEOTIDE SEQUENCE</scope>
    <source>
        <strain evidence="3">CC99</strain>
    </source>
</reference>
<protein>
    <submittedName>
        <fullName evidence="3">DUF2269 domain-containing protein</fullName>
    </submittedName>
</protein>
<name>A0A0Q9YPB2_9GAMM</name>
<keyword evidence="4" id="KW-1185">Reference proteome</keyword>
<comment type="caution">
    <text evidence="2">The sequence shown here is derived from an EMBL/GenBank/DDBJ whole genome shotgun (WGS) entry which is preliminary data.</text>
</comment>
<evidence type="ECO:0000313" key="3">
    <source>
        <dbReference type="EMBL" id="MCS5708152.1"/>
    </source>
</evidence>